<proteinExistence type="predicted"/>
<dbReference type="Proteomes" id="UP000229323">
    <property type="component" value="Chromosome"/>
</dbReference>
<dbReference type="InterPro" id="IPR021823">
    <property type="entry name" value="DUF3408"/>
</dbReference>
<protein>
    <submittedName>
        <fullName evidence="2">Conjugal transfer protein TraB</fullName>
    </submittedName>
</protein>
<sequence length="161" mass="18587">MARKTKASDIDSNFIINAFRRDDMSIPPEARSTPAETVQEASDEKEDMAVIENKENAPHELPKERQAGKEPAKEETERKRKVVKPDYEEAFIHETTVTARQGKQVYIRKEYHDRIQKIIHVIGQNELSISSYLDNVLAHHFSMFGSDITESFNNHLKSYNI</sequence>
<evidence type="ECO:0000313" key="2">
    <source>
        <dbReference type="EMBL" id="ATV51893.1"/>
    </source>
</evidence>
<evidence type="ECO:0000313" key="3">
    <source>
        <dbReference type="Proteomes" id="UP000229323"/>
    </source>
</evidence>
<gene>
    <name evidence="2" type="ORF">CTM50_01685</name>
</gene>
<dbReference type="AlphaFoldDB" id="A0A2D3N917"/>
<feature type="region of interest" description="Disordered" evidence="1">
    <location>
        <begin position="21"/>
        <end position="81"/>
    </location>
</feature>
<accession>A0A2D3N917</accession>
<dbReference type="RefSeq" id="WP_100022517.1">
    <property type="nucleotide sequence ID" value="NZ_CP024696.1"/>
</dbReference>
<dbReference type="EMBL" id="CP024696">
    <property type="protein sequence ID" value="ATV51893.1"/>
    <property type="molecule type" value="Genomic_DNA"/>
</dbReference>
<evidence type="ECO:0000256" key="1">
    <source>
        <dbReference type="SAM" id="MobiDB-lite"/>
    </source>
</evidence>
<organism evidence="2 3">
    <name type="scientific">Prevotella intermedia</name>
    <dbReference type="NCBI Taxonomy" id="28131"/>
    <lineage>
        <taxon>Bacteria</taxon>
        <taxon>Pseudomonadati</taxon>
        <taxon>Bacteroidota</taxon>
        <taxon>Bacteroidia</taxon>
        <taxon>Bacteroidales</taxon>
        <taxon>Prevotellaceae</taxon>
        <taxon>Prevotella</taxon>
    </lineage>
</organism>
<feature type="compositionally biased region" description="Basic and acidic residues" evidence="1">
    <location>
        <begin position="52"/>
        <end position="81"/>
    </location>
</feature>
<name>A0A2D3N917_PREIN</name>
<reference evidence="2 3" key="1">
    <citation type="submission" date="2017-11" db="EMBL/GenBank/DDBJ databases">
        <title>Genome sequencing of Prevotella intermedia KCOM 2033.</title>
        <authorList>
            <person name="Kook J.-K."/>
            <person name="Park S.-N."/>
            <person name="Lim Y.K."/>
        </authorList>
    </citation>
    <scope>NUCLEOTIDE SEQUENCE [LARGE SCALE GENOMIC DNA]</scope>
    <source>
        <strain evidence="2 3">KCOM 2033</strain>
    </source>
</reference>
<dbReference type="Pfam" id="PF11888">
    <property type="entry name" value="DUF3408"/>
    <property type="match status" value="1"/>
</dbReference>